<keyword evidence="9 10" id="KW-0807">Transducer</keyword>
<evidence type="ECO:0000256" key="1">
    <source>
        <dbReference type="ARBA" id="ARBA00004141"/>
    </source>
</evidence>
<evidence type="ECO:0000256" key="9">
    <source>
        <dbReference type="ARBA" id="ARBA00023224"/>
    </source>
</evidence>
<dbReference type="SUPFAM" id="SSF81321">
    <property type="entry name" value="Family A G protein-coupled receptor-like"/>
    <property type="match status" value="1"/>
</dbReference>
<dbReference type="PRINTS" id="PR00245">
    <property type="entry name" value="OLFACTORYR"/>
</dbReference>
<feature type="transmembrane region" description="Helical" evidence="11">
    <location>
        <begin position="243"/>
        <end position="264"/>
    </location>
</feature>
<keyword evidence="8 10" id="KW-0675">Receptor</keyword>
<evidence type="ECO:0000256" key="6">
    <source>
        <dbReference type="ARBA" id="ARBA00023040"/>
    </source>
</evidence>
<keyword evidence="2 11" id="KW-0716">Sensory transduction</keyword>
<comment type="subcellular location">
    <subcellularLocation>
        <location evidence="11">Cell membrane</location>
        <topology evidence="11">Multi-pass membrane protein</topology>
    </subcellularLocation>
    <subcellularLocation>
        <location evidence="1">Membrane</location>
        <topology evidence="1">Multi-pass membrane protein</topology>
    </subcellularLocation>
</comment>
<dbReference type="InterPro" id="IPR000725">
    <property type="entry name" value="Olfact_rcpt"/>
</dbReference>
<evidence type="ECO:0000313" key="14">
    <source>
        <dbReference type="Proteomes" id="UP000694547"/>
    </source>
</evidence>
<dbReference type="Pfam" id="PF13853">
    <property type="entry name" value="7tm_4"/>
    <property type="match status" value="1"/>
</dbReference>
<evidence type="ECO:0000259" key="12">
    <source>
        <dbReference type="PROSITE" id="PS50262"/>
    </source>
</evidence>
<evidence type="ECO:0000256" key="3">
    <source>
        <dbReference type="ARBA" id="ARBA00022692"/>
    </source>
</evidence>
<evidence type="ECO:0000256" key="4">
    <source>
        <dbReference type="ARBA" id="ARBA00022725"/>
    </source>
</evidence>
<feature type="transmembrane region" description="Helical" evidence="11">
    <location>
        <begin position="108"/>
        <end position="126"/>
    </location>
</feature>
<evidence type="ECO:0000256" key="11">
    <source>
        <dbReference type="RuleBase" id="RU363047"/>
    </source>
</evidence>
<protein>
    <recommendedName>
        <fullName evidence="11">Olfactory receptor</fullName>
    </recommendedName>
</protein>
<dbReference type="InterPro" id="IPR000276">
    <property type="entry name" value="GPCR_Rhodpsn"/>
</dbReference>
<evidence type="ECO:0000256" key="7">
    <source>
        <dbReference type="ARBA" id="ARBA00023136"/>
    </source>
</evidence>
<keyword evidence="6 10" id="KW-0297">G-protein coupled receptor</keyword>
<keyword evidence="5 11" id="KW-1133">Transmembrane helix</keyword>
<organism evidence="13 14">
    <name type="scientific">Peromyscus maniculatus bairdii</name>
    <name type="common">Prairie deer mouse</name>
    <dbReference type="NCBI Taxonomy" id="230844"/>
    <lineage>
        <taxon>Eukaryota</taxon>
        <taxon>Metazoa</taxon>
        <taxon>Chordata</taxon>
        <taxon>Craniata</taxon>
        <taxon>Vertebrata</taxon>
        <taxon>Euteleostomi</taxon>
        <taxon>Mammalia</taxon>
        <taxon>Eutheria</taxon>
        <taxon>Euarchontoglires</taxon>
        <taxon>Glires</taxon>
        <taxon>Rodentia</taxon>
        <taxon>Myomorpha</taxon>
        <taxon>Muroidea</taxon>
        <taxon>Cricetidae</taxon>
        <taxon>Neotominae</taxon>
        <taxon>Peromyscus</taxon>
    </lineage>
</organism>
<feature type="transmembrane region" description="Helical" evidence="11">
    <location>
        <begin position="32"/>
        <end position="58"/>
    </location>
</feature>
<evidence type="ECO:0000256" key="2">
    <source>
        <dbReference type="ARBA" id="ARBA00022606"/>
    </source>
</evidence>
<proteinExistence type="inferred from homology"/>
<reference evidence="13" key="2">
    <citation type="submission" date="2025-08" db="UniProtKB">
        <authorList>
            <consortium name="Ensembl"/>
        </authorList>
    </citation>
    <scope>IDENTIFICATION</scope>
</reference>
<feature type="transmembrane region" description="Helical" evidence="11">
    <location>
        <begin position="65"/>
        <end position="88"/>
    </location>
</feature>
<feature type="transmembrane region" description="Helical" evidence="11">
    <location>
        <begin position="147"/>
        <end position="172"/>
    </location>
</feature>
<feature type="transmembrane region" description="Helical" evidence="11">
    <location>
        <begin position="210"/>
        <end position="231"/>
    </location>
</feature>
<keyword evidence="7 11" id="KW-0472">Membrane</keyword>
<sequence length="313" mass="35432">LPSIMREMRENRMNVTEFILMGLTQNPQLQRVLLFVLLITYVFTVTGNLLIVCTIVCSQTLNSPMYFFLTFLSLIDACYSSCTIPKMMVDLLLGTKTISFNGCMIQLFVEHFLGASEIVLLVVMAYDRYVAICRPLHYVTRMNHHTCCLLVGMCWIVGFLHSFGQILVTLWIPFCGPNVLDHFFCDIFPLLQLACADTFLLGLLVAANGGVIPVITFTMLLMSYVVILCSLRTHSSTGRKKALSTCGSHITVVVMFFVPCIFMYMRPVTTFPMDKAIAVFYIIVTPMLNPVIYTVRNAEVKNAIKMLIKRMQF</sequence>
<dbReference type="AlphaFoldDB" id="A0A8C8W3Q9"/>
<evidence type="ECO:0000256" key="10">
    <source>
        <dbReference type="RuleBase" id="RU000688"/>
    </source>
</evidence>
<evidence type="ECO:0000256" key="8">
    <source>
        <dbReference type="ARBA" id="ARBA00023170"/>
    </source>
</evidence>
<dbReference type="FunFam" id="1.20.1070.10:FF:000007">
    <property type="entry name" value="Olfactory receptor"/>
    <property type="match status" value="1"/>
</dbReference>
<dbReference type="CDD" id="cd15939">
    <property type="entry name" value="7tmA_OR4A-like"/>
    <property type="match status" value="1"/>
</dbReference>
<keyword evidence="3 10" id="KW-0812">Transmembrane</keyword>
<gene>
    <name evidence="13" type="primary">LOC102915952</name>
</gene>
<evidence type="ECO:0000256" key="5">
    <source>
        <dbReference type="ARBA" id="ARBA00022989"/>
    </source>
</evidence>
<feature type="domain" description="G-protein coupled receptors family 1 profile" evidence="12">
    <location>
        <begin position="47"/>
        <end position="293"/>
    </location>
</feature>
<name>A0A8C8W3Q9_PERMB</name>
<dbReference type="PANTHER" id="PTHR48002">
    <property type="entry name" value="OLFACTORY RECEPTOR"/>
    <property type="match status" value="1"/>
</dbReference>
<dbReference type="InterPro" id="IPR050427">
    <property type="entry name" value="Olfactory_Receptors"/>
</dbReference>
<reference evidence="13 14" key="1">
    <citation type="submission" date="2018-10" db="EMBL/GenBank/DDBJ databases">
        <title>Improved assembly of the deer mouse Peromyscus maniculatus genome.</title>
        <authorList>
            <person name="Lassance J.-M."/>
            <person name="Hoekstra H.E."/>
        </authorList>
    </citation>
    <scope>NUCLEOTIDE SEQUENCE [LARGE SCALE GENOMIC DNA]</scope>
</reference>
<evidence type="ECO:0000313" key="13">
    <source>
        <dbReference type="Ensembl" id="ENSPEMP00000035302.1"/>
    </source>
</evidence>
<keyword evidence="14" id="KW-1185">Reference proteome</keyword>
<dbReference type="GO" id="GO:0004930">
    <property type="term" value="F:G protein-coupled receptor activity"/>
    <property type="evidence" value="ECO:0007669"/>
    <property type="project" value="UniProtKB-KW"/>
</dbReference>
<comment type="similarity">
    <text evidence="10">Belongs to the G-protein coupled receptor 1 family.</text>
</comment>
<accession>A0A8C8W3Q9</accession>
<dbReference type="InterPro" id="IPR017452">
    <property type="entry name" value="GPCR_Rhodpsn_7TM"/>
</dbReference>
<dbReference type="Ensembl" id="ENSPEMT00000035291.1">
    <property type="protein sequence ID" value="ENSPEMP00000035302.1"/>
    <property type="gene ID" value="ENSPEMG00000029270.1"/>
</dbReference>
<dbReference type="Gene3D" id="1.20.1070.10">
    <property type="entry name" value="Rhodopsin 7-helix transmembrane proteins"/>
    <property type="match status" value="1"/>
</dbReference>
<reference evidence="13" key="3">
    <citation type="submission" date="2025-09" db="UniProtKB">
        <authorList>
            <consortium name="Ensembl"/>
        </authorList>
    </citation>
    <scope>IDENTIFICATION</scope>
</reference>
<dbReference type="PRINTS" id="PR00237">
    <property type="entry name" value="GPCRRHODOPSN"/>
</dbReference>
<dbReference type="GO" id="GO:0005886">
    <property type="term" value="C:plasma membrane"/>
    <property type="evidence" value="ECO:0007669"/>
    <property type="project" value="UniProtKB-SubCell"/>
</dbReference>
<dbReference type="GeneTree" id="ENSGT00940000163152"/>
<feature type="transmembrane region" description="Helical" evidence="11">
    <location>
        <begin position="276"/>
        <end position="295"/>
    </location>
</feature>
<keyword evidence="4 11" id="KW-0552">Olfaction</keyword>
<dbReference type="PROSITE" id="PS00237">
    <property type="entry name" value="G_PROTEIN_RECEP_F1_1"/>
    <property type="match status" value="1"/>
</dbReference>
<keyword evidence="11" id="KW-1003">Cell membrane</keyword>
<dbReference type="PROSITE" id="PS50262">
    <property type="entry name" value="G_PROTEIN_RECEP_F1_2"/>
    <property type="match status" value="1"/>
</dbReference>
<dbReference type="Proteomes" id="UP000694547">
    <property type="component" value="Chromosome 4"/>
</dbReference>
<dbReference type="GO" id="GO:0004984">
    <property type="term" value="F:olfactory receptor activity"/>
    <property type="evidence" value="ECO:0007669"/>
    <property type="project" value="InterPro"/>
</dbReference>